<proteinExistence type="inferred from homology"/>
<reference evidence="8 9" key="1">
    <citation type="submission" date="2024-09" db="EMBL/GenBank/DDBJ databases">
        <authorList>
            <person name="Sun Q."/>
            <person name="Mori K."/>
        </authorList>
    </citation>
    <scope>NUCLEOTIDE SEQUENCE [LARGE SCALE GENOMIC DNA]</scope>
    <source>
        <strain evidence="8 9">CCM 7415</strain>
    </source>
</reference>
<keyword evidence="8" id="KW-0966">Cell projection</keyword>
<accession>A0ABV6G167</accession>
<comment type="function">
    <text evidence="5 6">Structural component of flagellum, the bacterial motility apparatus. Part of the rod structure of flagellar basal body.</text>
</comment>
<gene>
    <name evidence="8" type="primary">flgB</name>
    <name evidence="8" type="ORF">ACFFHW_04825</name>
</gene>
<dbReference type="PROSITE" id="PS00588">
    <property type="entry name" value="FLAGELLA_BB_ROD"/>
    <property type="match status" value="1"/>
</dbReference>
<protein>
    <recommendedName>
        <fullName evidence="3 6">Flagellar basal body rod protein FlgB</fullName>
    </recommendedName>
</protein>
<comment type="caution">
    <text evidence="8">The sequence shown here is derived from an EMBL/GenBank/DDBJ whole genome shotgun (WGS) entry which is preliminary data.</text>
</comment>
<dbReference type="PIRSF" id="PIRSF002889">
    <property type="entry name" value="Rod_FlgB"/>
    <property type="match status" value="1"/>
</dbReference>
<evidence type="ECO:0000259" key="7">
    <source>
        <dbReference type="Pfam" id="PF00460"/>
    </source>
</evidence>
<evidence type="ECO:0000256" key="5">
    <source>
        <dbReference type="ARBA" id="ARBA00024934"/>
    </source>
</evidence>
<dbReference type="Pfam" id="PF00460">
    <property type="entry name" value="Flg_bb_rod"/>
    <property type="match status" value="1"/>
</dbReference>
<keyword evidence="8" id="KW-0282">Flagellum</keyword>
<evidence type="ECO:0000256" key="2">
    <source>
        <dbReference type="ARBA" id="ARBA00009677"/>
    </source>
</evidence>
<comment type="subcellular location">
    <subcellularLocation>
        <location evidence="1 6">Bacterial flagellum basal body</location>
    </subcellularLocation>
</comment>
<keyword evidence="4 6" id="KW-0975">Bacterial flagellum</keyword>
<feature type="domain" description="Flagellar basal body rod protein N-terminal" evidence="7">
    <location>
        <begin position="13"/>
        <end position="39"/>
    </location>
</feature>
<dbReference type="PANTHER" id="PTHR30435">
    <property type="entry name" value="FLAGELLAR PROTEIN"/>
    <property type="match status" value="1"/>
</dbReference>
<evidence type="ECO:0000256" key="4">
    <source>
        <dbReference type="ARBA" id="ARBA00023143"/>
    </source>
</evidence>
<organism evidence="8 9">
    <name type="scientific">Kushneria aurantia</name>
    <dbReference type="NCBI Taxonomy" id="504092"/>
    <lineage>
        <taxon>Bacteria</taxon>
        <taxon>Pseudomonadati</taxon>
        <taxon>Pseudomonadota</taxon>
        <taxon>Gammaproteobacteria</taxon>
        <taxon>Oceanospirillales</taxon>
        <taxon>Halomonadaceae</taxon>
        <taxon>Kushneria</taxon>
    </lineage>
</organism>
<dbReference type="RefSeq" id="WP_019952181.1">
    <property type="nucleotide sequence ID" value="NZ_JBHLVX010000017.1"/>
</dbReference>
<evidence type="ECO:0000313" key="9">
    <source>
        <dbReference type="Proteomes" id="UP001589814"/>
    </source>
</evidence>
<evidence type="ECO:0000256" key="3">
    <source>
        <dbReference type="ARBA" id="ARBA00014376"/>
    </source>
</evidence>
<dbReference type="InterPro" id="IPR006300">
    <property type="entry name" value="FlgB"/>
</dbReference>
<dbReference type="NCBIfam" id="TIGR01396">
    <property type="entry name" value="FlgB"/>
    <property type="match status" value="1"/>
</dbReference>
<keyword evidence="8" id="KW-0969">Cilium</keyword>
<keyword evidence="9" id="KW-1185">Reference proteome</keyword>
<dbReference type="EMBL" id="JBHLVX010000017">
    <property type="protein sequence ID" value="MFC0267325.1"/>
    <property type="molecule type" value="Genomic_DNA"/>
</dbReference>
<comment type="subunit">
    <text evidence="6">The basal body constitutes a major portion of the flagellar organelle and consists of a number of rings mounted on a central rod.</text>
</comment>
<name>A0ABV6G167_9GAMM</name>
<dbReference type="PANTHER" id="PTHR30435:SF12">
    <property type="entry name" value="FLAGELLAR BASAL BODY ROD PROTEIN FLGB"/>
    <property type="match status" value="1"/>
</dbReference>
<comment type="similarity">
    <text evidence="2 6">Belongs to the flagella basal body rod proteins family.</text>
</comment>
<dbReference type="InterPro" id="IPR001444">
    <property type="entry name" value="Flag_bb_rod_N"/>
</dbReference>
<dbReference type="Proteomes" id="UP001589814">
    <property type="component" value="Unassembled WGS sequence"/>
</dbReference>
<dbReference type="InterPro" id="IPR019776">
    <property type="entry name" value="Flagellar_basal_body_rod_CS"/>
</dbReference>
<evidence type="ECO:0000313" key="8">
    <source>
        <dbReference type="EMBL" id="MFC0267325.1"/>
    </source>
</evidence>
<sequence length="139" mass="15476">MIDRLSASLDYFQNTLSLRARRQEMLSSNIANADTPGYKARDIDFRQELERMTEQGGQQGPLNLSTTSSRHIHGQAPASAAGGVDMLYRIPSQPSLDGNTVDMDMERVNFADNAMRYQADLQFMTSRIQGLRSAMQSGN</sequence>
<evidence type="ECO:0000256" key="1">
    <source>
        <dbReference type="ARBA" id="ARBA00004117"/>
    </source>
</evidence>
<evidence type="ECO:0000256" key="6">
    <source>
        <dbReference type="PIRNR" id="PIRNR002889"/>
    </source>
</evidence>